<dbReference type="Proteomes" id="UP000603457">
    <property type="component" value="Unassembled WGS sequence"/>
</dbReference>
<dbReference type="InterPro" id="IPR027417">
    <property type="entry name" value="P-loop_NTPase"/>
</dbReference>
<dbReference type="Gene3D" id="3.40.50.300">
    <property type="entry name" value="P-loop containing nucleotide triphosphate hydrolases"/>
    <property type="match status" value="1"/>
</dbReference>
<protein>
    <recommendedName>
        <fullName evidence="3">DNA helicase</fullName>
    </recommendedName>
</protein>
<evidence type="ECO:0000313" key="1">
    <source>
        <dbReference type="EMBL" id="MBD2593177.1"/>
    </source>
</evidence>
<evidence type="ECO:0008006" key="3">
    <source>
        <dbReference type="Google" id="ProtNLM"/>
    </source>
</evidence>
<gene>
    <name evidence="1" type="ORF">H6G74_02390</name>
</gene>
<organism evidence="1 2">
    <name type="scientific">Nostoc spongiaeforme FACHB-130</name>
    <dbReference type="NCBI Taxonomy" id="1357510"/>
    <lineage>
        <taxon>Bacteria</taxon>
        <taxon>Bacillati</taxon>
        <taxon>Cyanobacteriota</taxon>
        <taxon>Cyanophyceae</taxon>
        <taxon>Nostocales</taxon>
        <taxon>Nostocaceae</taxon>
        <taxon>Nostoc</taxon>
    </lineage>
</organism>
<proteinExistence type="predicted"/>
<dbReference type="EMBL" id="JACJTB010000002">
    <property type="protein sequence ID" value="MBD2593177.1"/>
    <property type="molecule type" value="Genomic_DNA"/>
</dbReference>
<accession>A0ABR8FPS9</accession>
<sequence length="65" mass="7316">MLGSVPLLNLLAAEEYRLLYVAMIRAKRLLWMSAAQKAPFTWIKPDNLQEQAPCPVFPAFKAPVS</sequence>
<evidence type="ECO:0000313" key="2">
    <source>
        <dbReference type="Proteomes" id="UP000603457"/>
    </source>
</evidence>
<name>A0ABR8FPS9_9NOSO</name>
<reference evidence="1 2" key="1">
    <citation type="journal article" date="2020" name="ISME J.">
        <title>Comparative genomics reveals insights into cyanobacterial evolution and habitat adaptation.</title>
        <authorList>
            <person name="Chen M.Y."/>
            <person name="Teng W.K."/>
            <person name="Zhao L."/>
            <person name="Hu C.X."/>
            <person name="Zhou Y.K."/>
            <person name="Han B.P."/>
            <person name="Song L.R."/>
            <person name="Shu W.S."/>
        </authorList>
    </citation>
    <scope>NUCLEOTIDE SEQUENCE [LARGE SCALE GENOMIC DNA]</scope>
    <source>
        <strain evidence="1 2">FACHB-130</strain>
    </source>
</reference>
<dbReference type="SUPFAM" id="SSF52540">
    <property type="entry name" value="P-loop containing nucleoside triphosphate hydrolases"/>
    <property type="match status" value="1"/>
</dbReference>
<keyword evidence="2" id="KW-1185">Reference proteome</keyword>
<comment type="caution">
    <text evidence="1">The sequence shown here is derived from an EMBL/GenBank/DDBJ whole genome shotgun (WGS) entry which is preliminary data.</text>
</comment>